<feature type="compositionally biased region" description="Low complexity" evidence="1">
    <location>
        <begin position="27"/>
        <end position="37"/>
    </location>
</feature>
<accession>A0A6N9H8Z0</accession>
<organism evidence="3 4">
    <name type="scientific">Brevibacterium rongguiense</name>
    <dbReference type="NCBI Taxonomy" id="2695267"/>
    <lineage>
        <taxon>Bacteria</taxon>
        <taxon>Bacillati</taxon>
        <taxon>Actinomycetota</taxon>
        <taxon>Actinomycetes</taxon>
        <taxon>Micrococcales</taxon>
        <taxon>Brevibacteriaceae</taxon>
        <taxon>Brevibacterium</taxon>
    </lineage>
</organism>
<gene>
    <name evidence="3" type="ORF">GSY69_11165</name>
</gene>
<dbReference type="EMBL" id="WWEQ01000056">
    <property type="protein sequence ID" value="MYM20508.1"/>
    <property type="molecule type" value="Genomic_DNA"/>
</dbReference>
<feature type="region of interest" description="Disordered" evidence="1">
    <location>
        <begin position="1"/>
        <end position="42"/>
    </location>
</feature>
<keyword evidence="2" id="KW-0472">Membrane</keyword>
<evidence type="ECO:0000313" key="4">
    <source>
        <dbReference type="Proteomes" id="UP000469215"/>
    </source>
</evidence>
<sequence>MAGGEPQAASPPPGSASPGSAPPGSAPPGSAEDGGAPQAAGPAEHRASWAELFFDLVAVAGVAAFAHVLHAPSPHAWAVFVLGFGALWMCWTSFMVYGNTAGTTTRTVRLVIGMTMIAAMVASVDGLAENLGAGSGETHADAHNIHATVFAIAYLGARFFAAQSWNRGEVVTDWPVAQQAVGALPWLASIWAPPSWTLWLWGAGLTIDVLILVLVQRSDMVERFNERIREHERRAQAGRGRPARLRRLGQDTAHRGPRGGRQRRGERPLTVVGRALDPEHLDERMSLFVIIVLGESILQVIEAAAQAEWTAALLLAGAAAITVAACLFGLSVVLGGAGVPLLRLSGLALRAALGFHSLTTACLVIIAVGLGGAVESAAEAPGGTVRWLLWGGLAGYFLIGALASLITLPGSWPRALMWLLTGTLLPVLCAIFVTRLPWAAMLWLTVLIVGFHLAGGARPGPQPTAPENAG</sequence>
<evidence type="ECO:0000256" key="2">
    <source>
        <dbReference type="SAM" id="Phobius"/>
    </source>
</evidence>
<proteinExistence type="predicted"/>
<comment type="caution">
    <text evidence="3">The sequence shown here is derived from an EMBL/GenBank/DDBJ whole genome shotgun (WGS) entry which is preliminary data.</text>
</comment>
<dbReference type="Proteomes" id="UP000469215">
    <property type="component" value="Unassembled WGS sequence"/>
</dbReference>
<feature type="transmembrane region" description="Helical" evidence="2">
    <location>
        <begin position="76"/>
        <end position="98"/>
    </location>
</feature>
<keyword evidence="4" id="KW-1185">Reference proteome</keyword>
<feature type="transmembrane region" description="Helical" evidence="2">
    <location>
        <begin position="52"/>
        <end position="70"/>
    </location>
</feature>
<feature type="transmembrane region" description="Helical" evidence="2">
    <location>
        <begin position="387"/>
        <end position="408"/>
    </location>
</feature>
<feature type="compositionally biased region" description="Pro residues" evidence="1">
    <location>
        <begin position="9"/>
        <end position="26"/>
    </location>
</feature>
<dbReference type="Pfam" id="PF06772">
    <property type="entry name" value="LtrA"/>
    <property type="match status" value="1"/>
</dbReference>
<feature type="transmembrane region" description="Helical" evidence="2">
    <location>
        <begin position="311"/>
        <end position="335"/>
    </location>
</feature>
<keyword evidence="2" id="KW-1133">Transmembrane helix</keyword>
<reference evidence="3 4" key="1">
    <citation type="submission" date="2020-01" db="EMBL/GenBank/DDBJ databases">
        <authorList>
            <person name="Deng T."/>
        </authorList>
    </citation>
    <scope>NUCLEOTIDE SEQUENCE [LARGE SCALE GENOMIC DNA]</scope>
    <source>
        <strain evidence="3 4">5221</strain>
    </source>
</reference>
<protein>
    <submittedName>
        <fullName evidence="3">Low temperature requirement protein A</fullName>
    </submittedName>
</protein>
<dbReference type="RefSeq" id="WP_160953922.1">
    <property type="nucleotide sequence ID" value="NZ_WWEQ01000056.1"/>
</dbReference>
<dbReference type="PANTHER" id="PTHR36840">
    <property type="entry name" value="BLL5714 PROTEIN"/>
    <property type="match status" value="1"/>
</dbReference>
<evidence type="ECO:0000256" key="1">
    <source>
        <dbReference type="SAM" id="MobiDB-lite"/>
    </source>
</evidence>
<feature type="transmembrane region" description="Helical" evidence="2">
    <location>
        <begin position="110"/>
        <end position="128"/>
    </location>
</feature>
<dbReference type="AlphaFoldDB" id="A0A6N9H8Z0"/>
<feature type="transmembrane region" description="Helical" evidence="2">
    <location>
        <begin position="440"/>
        <end position="457"/>
    </location>
</feature>
<feature type="transmembrane region" description="Helical" evidence="2">
    <location>
        <begin position="347"/>
        <end position="367"/>
    </location>
</feature>
<feature type="compositionally biased region" description="Basic residues" evidence="1">
    <location>
        <begin position="255"/>
        <end position="264"/>
    </location>
</feature>
<name>A0A6N9H8Z0_9MICO</name>
<dbReference type="PANTHER" id="PTHR36840:SF1">
    <property type="entry name" value="BLL5714 PROTEIN"/>
    <property type="match status" value="1"/>
</dbReference>
<feature type="transmembrane region" description="Helical" evidence="2">
    <location>
        <begin position="196"/>
        <end position="215"/>
    </location>
</feature>
<feature type="region of interest" description="Disordered" evidence="1">
    <location>
        <begin position="246"/>
        <end position="265"/>
    </location>
</feature>
<keyword evidence="2" id="KW-0812">Transmembrane</keyword>
<evidence type="ECO:0000313" key="3">
    <source>
        <dbReference type="EMBL" id="MYM20508.1"/>
    </source>
</evidence>
<feature type="transmembrane region" description="Helical" evidence="2">
    <location>
        <begin position="415"/>
        <end position="434"/>
    </location>
</feature>
<dbReference type="InterPro" id="IPR010640">
    <property type="entry name" value="Low_temperature_requirement_A"/>
</dbReference>